<dbReference type="GO" id="GO:0016020">
    <property type="term" value="C:membrane"/>
    <property type="evidence" value="ECO:0007669"/>
    <property type="project" value="UniProtKB-SubCell"/>
</dbReference>
<sequence length="521" mass="62384">MLLPISNNEYYCYFIVTVIHAFFGLYVIYTTSKWYIYESGHISIESSSYKKWIGDWNYDNKDTEWYSTKYDILPTLKFYLIHNILWKIFYKIFNPKLANILFGPISAILIFYYIDNSKIFTVLIILAIFIISISYFIRIEFFAWIICCYFIIDPRIQNHLNIFHISYFYRQFNFYTYTIVKIINVSIYFSRNKEIKISFKLFSRIILYLFYLPYSSILIVLFDDFNNQLDNLENKNQFISIKQYIKNVIIGGFRLTLWFLITEIFLHIFCVNEIQYLSSETFFNLNAHVLFVIGIFKGAFFYLKYLFIFGLPIYFAKLDGMIPPRKPICIFTIVRFSNLWRGFDRGLYQFMLRQIYIPFLQINSKYNFLKFICAFLMPFVFVLVWHGTSTKYLIWVTCSLVDLFGEKIGRIFGESQKWKNITEYIGYKNAYRIKAIACIFTLIPGLFGVFSFLIQDGNAEKIAYKILVQGTLQIFTGEWKNSILSPGFCLLYLLTFGYFYSHTCLYFEEKEKIKRKRKLND</sequence>
<keyword evidence="7" id="KW-0808">Transferase</keyword>
<reference evidence="8" key="1">
    <citation type="submission" date="2014-09" db="EMBL/GenBank/DDBJ databases">
        <authorList>
            <person name="Martin A.A."/>
        </authorList>
    </citation>
    <scope>NUCLEOTIDE SEQUENCE</scope>
    <source>
        <strain evidence="8">ED321</strain>
    </source>
</reference>
<feature type="transmembrane region" description="Helical" evidence="6">
    <location>
        <begin position="201"/>
        <end position="223"/>
    </location>
</feature>
<evidence type="ECO:0000313" key="7">
    <source>
        <dbReference type="EMBL" id="CEF59906.1"/>
    </source>
</evidence>
<evidence type="ECO:0000256" key="1">
    <source>
        <dbReference type="ARBA" id="ARBA00004141"/>
    </source>
</evidence>
<dbReference type="OMA" id="VDMEITT"/>
<dbReference type="GO" id="GO:0016409">
    <property type="term" value="F:palmitoyltransferase activity"/>
    <property type="evidence" value="ECO:0007669"/>
    <property type="project" value="TreeGrafter"/>
</dbReference>
<evidence type="ECO:0000256" key="3">
    <source>
        <dbReference type="ARBA" id="ARBA00022989"/>
    </source>
</evidence>
<dbReference type="PANTHER" id="PTHR13285">
    <property type="entry name" value="ACYLTRANSFERASE"/>
    <property type="match status" value="1"/>
</dbReference>
<dbReference type="PANTHER" id="PTHR13285:SF18">
    <property type="entry name" value="PROTEIN-CYSTEINE N-PALMITOYLTRANSFERASE RASP"/>
    <property type="match status" value="1"/>
</dbReference>
<feature type="transmembrane region" description="Helical" evidence="6">
    <location>
        <begin position="368"/>
        <end position="386"/>
    </location>
</feature>
<dbReference type="WBParaSite" id="SRAE_X000164900.1">
    <property type="protein sequence ID" value="SRAE_X000164900.1"/>
    <property type="gene ID" value="WBGene00267223"/>
</dbReference>
<dbReference type="WormBase" id="SRAE_X000164900">
    <property type="protein sequence ID" value="SRP08502"/>
    <property type="gene ID" value="WBGene00267223"/>
</dbReference>
<feature type="transmembrane region" description="Helical" evidence="6">
    <location>
        <begin position="289"/>
        <end position="316"/>
    </location>
</feature>
<evidence type="ECO:0000313" key="10">
    <source>
        <dbReference type="WormBase" id="SRAE_X000164900"/>
    </source>
</evidence>
<feature type="transmembrane region" description="Helical" evidence="6">
    <location>
        <begin position="120"/>
        <end position="152"/>
    </location>
</feature>
<dbReference type="Pfam" id="PF03062">
    <property type="entry name" value="MBOAT"/>
    <property type="match status" value="1"/>
</dbReference>
<feature type="transmembrane region" description="Helical" evidence="6">
    <location>
        <begin position="97"/>
        <end position="114"/>
    </location>
</feature>
<protein>
    <submittedName>
        <fullName evidence="7 9">Protein-cysteine N-palmitoyltransferase Rasp</fullName>
    </submittedName>
</protein>
<keyword evidence="2 6" id="KW-0812">Transmembrane</keyword>
<comment type="subcellular location">
    <subcellularLocation>
        <location evidence="1">Membrane</location>
        <topology evidence="1">Multi-pass membrane protein</topology>
    </subcellularLocation>
</comment>
<accession>A0A090MP84</accession>
<gene>
    <name evidence="7 9 10" type="ORF">SRAE_X000164900</name>
</gene>
<proteinExistence type="inferred from homology"/>
<dbReference type="RefSeq" id="XP_024499117.1">
    <property type="nucleotide sequence ID" value="XM_024651351.1"/>
</dbReference>
<reference evidence="9" key="3">
    <citation type="submission" date="2020-12" db="UniProtKB">
        <authorList>
            <consortium name="WormBaseParasite"/>
        </authorList>
    </citation>
    <scope>IDENTIFICATION</scope>
</reference>
<reference evidence="7" key="2">
    <citation type="submission" date="2014-09" db="EMBL/GenBank/DDBJ databases">
        <authorList>
            <person name="Aslett A.Martin."/>
        </authorList>
    </citation>
    <scope>NUCLEOTIDE SEQUENCE</scope>
    <source>
        <strain evidence="7">ED321 Heterogonic</strain>
    </source>
</reference>
<feature type="transmembrane region" description="Helical" evidence="6">
    <location>
        <begin position="433"/>
        <end position="454"/>
    </location>
</feature>
<organism evidence="7">
    <name type="scientific">Strongyloides ratti</name>
    <name type="common">Parasitic roundworm</name>
    <dbReference type="NCBI Taxonomy" id="34506"/>
    <lineage>
        <taxon>Eukaryota</taxon>
        <taxon>Metazoa</taxon>
        <taxon>Ecdysozoa</taxon>
        <taxon>Nematoda</taxon>
        <taxon>Chromadorea</taxon>
        <taxon>Rhabditida</taxon>
        <taxon>Tylenchina</taxon>
        <taxon>Panagrolaimomorpha</taxon>
        <taxon>Strongyloidoidea</taxon>
        <taxon>Strongyloididae</taxon>
        <taxon>Strongyloides</taxon>
    </lineage>
</organism>
<evidence type="ECO:0000313" key="9">
    <source>
        <dbReference type="WBParaSite" id="SRAE_X000164900.1"/>
    </source>
</evidence>
<feature type="transmembrane region" description="Helical" evidence="6">
    <location>
        <begin position="392"/>
        <end position="412"/>
    </location>
</feature>
<name>A0A090MP84_STRRB</name>
<dbReference type="GeneID" id="36384717"/>
<feature type="transmembrane region" description="Helical" evidence="6">
    <location>
        <begin position="483"/>
        <end position="507"/>
    </location>
</feature>
<feature type="transmembrane region" description="Helical" evidence="6">
    <location>
        <begin position="12"/>
        <end position="29"/>
    </location>
</feature>
<dbReference type="CTD" id="36384717"/>
<feature type="transmembrane region" description="Helical" evidence="6">
    <location>
        <begin position="172"/>
        <end position="189"/>
    </location>
</feature>
<dbReference type="OrthoDB" id="420606at2759"/>
<evidence type="ECO:0000256" key="4">
    <source>
        <dbReference type="ARBA" id="ARBA00023136"/>
    </source>
</evidence>
<dbReference type="Proteomes" id="UP000035682">
    <property type="component" value="Unplaced"/>
</dbReference>
<keyword evidence="3 6" id="KW-1133">Transmembrane helix</keyword>
<dbReference type="AlphaFoldDB" id="A0A090MP84"/>
<dbReference type="GO" id="GO:0005783">
    <property type="term" value="C:endoplasmic reticulum"/>
    <property type="evidence" value="ECO:0007669"/>
    <property type="project" value="TreeGrafter"/>
</dbReference>
<evidence type="ECO:0000256" key="6">
    <source>
        <dbReference type="SAM" id="Phobius"/>
    </source>
</evidence>
<evidence type="ECO:0000313" key="8">
    <source>
        <dbReference type="Proteomes" id="UP000035682"/>
    </source>
</evidence>
<keyword evidence="4 6" id="KW-0472">Membrane</keyword>
<feature type="transmembrane region" description="Helical" evidence="6">
    <location>
        <begin position="244"/>
        <end position="269"/>
    </location>
</feature>
<dbReference type="EMBL" id="LN609396">
    <property type="protein sequence ID" value="CEF59906.1"/>
    <property type="molecule type" value="Genomic_DNA"/>
</dbReference>
<evidence type="ECO:0000256" key="5">
    <source>
        <dbReference type="ARBA" id="ARBA00038268"/>
    </source>
</evidence>
<dbReference type="InterPro" id="IPR004299">
    <property type="entry name" value="MBOAT_fam"/>
</dbReference>
<comment type="similarity">
    <text evidence="5">Belongs to the membrane-bound acyltransferase family. HHAT subfamily.</text>
</comment>
<dbReference type="InterPro" id="IPR051085">
    <property type="entry name" value="MB_O-acyltransferase"/>
</dbReference>
<evidence type="ECO:0000256" key="2">
    <source>
        <dbReference type="ARBA" id="ARBA00022692"/>
    </source>
</evidence>
<keyword evidence="8" id="KW-1185">Reference proteome</keyword>